<proteinExistence type="predicted"/>
<evidence type="ECO:0000313" key="2">
    <source>
        <dbReference type="Proteomes" id="UP000018948"/>
    </source>
</evidence>
<dbReference type="AlphaFoldDB" id="W2ZTQ0"/>
<protein>
    <recommendedName>
        <fullName evidence="3">MULE transposase domain-containing protein</fullName>
    </recommendedName>
</protein>
<sequence>MDQHLRALRIRLALSRKFSTSFADLPPLQTVQNFANCYSRTYLDNHDRLEELRSWIHAHAYNGGEEMTQAFEFGWEYDREGQLVIGNGSDEKPFIIGLTTKALMLRVMLPPESYLVVVVGVSDRSRGFHLVALFVVSQETQAVFQAVLMSLRTLYIWLTSKELVVQYAMADGDKAQCNAL</sequence>
<organism evidence="1 2">
    <name type="scientific">Phytophthora nicotianae P10297</name>
    <dbReference type="NCBI Taxonomy" id="1317064"/>
    <lineage>
        <taxon>Eukaryota</taxon>
        <taxon>Sar</taxon>
        <taxon>Stramenopiles</taxon>
        <taxon>Oomycota</taxon>
        <taxon>Peronosporomycetes</taxon>
        <taxon>Peronosporales</taxon>
        <taxon>Peronosporaceae</taxon>
        <taxon>Phytophthora</taxon>
    </lineage>
</organism>
<gene>
    <name evidence="1" type="ORF">F442_04909</name>
</gene>
<comment type="caution">
    <text evidence="1">The sequence shown here is derived from an EMBL/GenBank/DDBJ whole genome shotgun (WGS) entry which is preliminary data.</text>
</comment>
<dbReference type="EMBL" id="ANIY01001087">
    <property type="protein sequence ID" value="ETP49589.1"/>
    <property type="molecule type" value="Genomic_DNA"/>
</dbReference>
<accession>W2ZTQ0</accession>
<name>W2ZTQ0_PHYNI</name>
<dbReference type="Proteomes" id="UP000018948">
    <property type="component" value="Unassembled WGS sequence"/>
</dbReference>
<evidence type="ECO:0000313" key="1">
    <source>
        <dbReference type="EMBL" id="ETP49589.1"/>
    </source>
</evidence>
<reference evidence="1 2" key="1">
    <citation type="submission" date="2013-11" db="EMBL/GenBank/DDBJ databases">
        <title>The Genome Sequence of Phytophthora parasitica P10297.</title>
        <authorList>
            <consortium name="The Broad Institute Genomics Platform"/>
            <person name="Russ C."/>
            <person name="Tyler B."/>
            <person name="Panabieres F."/>
            <person name="Shan W."/>
            <person name="Tripathy S."/>
            <person name="Grunwald N."/>
            <person name="Machado M."/>
            <person name="Johnson C.S."/>
            <person name="Walker B."/>
            <person name="Young S.K."/>
            <person name="Zeng Q."/>
            <person name="Gargeya S."/>
            <person name="Fitzgerald M."/>
            <person name="Haas B."/>
            <person name="Abouelleil A."/>
            <person name="Allen A.W."/>
            <person name="Alvarado L."/>
            <person name="Arachchi H.M."/>
            <person name="Berlin A.M."/>
            <person name="Chapman S.B."/>
            <person name="Gainer-Dewar J."/>
            <person name="Goldberg J."/>
            <person name="Griggs A."/>
            <person name="Gujja S."/>
            <person name="Hansen M."/>
            <person name="Howarth C."/>
            <person name="Imamovic A."/>
            <person name="Ireland A."/>
            <person name="Larimer J."/>
            <person name="McCowan C."/>
            <person name="Murphy C."/>
            <person name="Pearson M."/>
            <person name="Poon T.W."/>
            <person name="Priest M."/>
            <person name="Roberts A."/>
            <person name="Saif S."/>
            <person name="Shea T."/>
            <person name="Sisk P."/>
            <person name="Sykes S."/>
            <person name="Wortman J."/>
            <person name="Nusbaum C."/>
            <person name="Birren B."/>
        </authorList>
    </citation>
    <scope>NUCLEOTIDE SEQUENCE [LARGE SCALE GENOMIC DNA]</scope>
    <source>
        <strain evidence="1 2">P10297</strain>
    </source>
</reference>
<evidence type="ECO:0008006" key="3">
    <source>
        <dbReference type="Google" id="ProtNLM"/>
    </source>
</evidence>